<dbReference type="WBParaSite" id="HNAJ_0000519501-mRNA-1">
    <property type="protein sequence ID" value="HNAJ_0000519501-mRNA-1"/>
    <property type="gene ID" value="HNAJ_0000519501"/>
</dbReference>
<keyword evidence="2" id="KW-1185">Reference proteome</keyword>
<dbReference type="EMBL" id="UZAE01004200">
    <property type="protein sequence ID" value="VDO01053.1"/>
    <property type="molecule type" value="Genomic_DNA"/>
</dbReference>
<gene>
    <name evidence="1" type="ORF">HNAJ_LOCUS5193</name>
</gene>
<evidence type="ECO:0000313" key="2">
    <source>
        <dbReference type="Proteomes" id="UP000278807"/>
    </source>
</evidence>
<sequence length="48" mass="5502">MKPSLTPSLQTIIWGLSYGELQLLEMFQVCNPKEKSLMICDPNVDQVY</sequence>
<organism evidence="3">
    <name type="scientific">Rodentolepis nana</name>
    <name type="common">Dwarf tapeworm</name>
    <name type="synonym">Hymenolepis nana</name>
    <dbReference type="NCBI Taxonomy" id="102285"/>
    <lineage>
        <taxon>Eukaryota</taxon>
        <taxon>Metazoa</taxon>
        <taxon>Spiralia</taxon>
        <taxon>Lophotrochozoa</taxon>
        <taxon>Platyhelminthes</taxon>
        <taxon>Cestoda</taxon>
        <taxon>Eucestoda</taxon>
        <taxon>Cyclophyllidea</taxon>
        <taxon>Hymenolepididae</taxon>
        <taxon>Rodentolepis</taxon>
    </lineage>
</organism>
<evidence type="ECO:0000313" key="1">
    <source>
        <dbReference type="EMBL" id="VDO01053.1"/>
    </source>
</evidence>
<dbReference type="Proteomes" id="UP000278807">
    <property type="component" value="Unassembled WGS sequence"/>
</dbReference>
<dbReference type="AlphaFoldDB" id="A0A0R3TDQ6"/>
<reference evidence="3" key="1">
    <citation type="submission" date="2017-02" db="UniProtKB">
        <authorList>
            <consortium name="WormBaseParasite"/>
        </authorList>
    </citation>
    <scope>IDENTIFICATION</scope>
</reference>
<protein>
    <submittedName>
        <fullName evidence="1 3">Uncharacterized protein</fullName>
    </submittedName>
</protein>
<reference evidence="1 2" key="2">
    <citation type="submission" date="2018-11" db="EMBL/GenBank/DDBJ databases">
        <authorList>
            <consortium name="Pathogen Informatics"/>
        </authorList>
    </citation>
    <scope>NUCLEOTIDE SEQUENCE [LARGE SCALE GENOMIC DNA]</scope>
</reference>
<name>A0A0R3TDQ6_RODNA</name>
<evidence type="ECO:0000313" key="3">
    <source>
        <dbReference type="WBParaSite" id="HNAJ_0000519501-mRNA-1"/>
    </source>
</evidence>
<proteinExistence type="predicted"/>
<accession>A0A0R3TDQ6</accession>